<feature type="repeat" description="ANK" evidence="3">
    <location>
        <begin position="302"/>
        <end position="334"/>
    </location>
</feature>
<dbReference type="SMART" id="SM00248">
    <property type="entry name" value="ANK"/>
    <property type="match status" value="11"/>
</dbReference>
<dbReference type="InterPro" id="IPR002110">
    <property type="entry name" value="Ankyrin_rpt"/>
</dbReference>
<protein>
    <recommendedName>
        <fullName evidence="6">Ankyrin repeat protein</fullName>
    </recommendedName>
</protein>
<dbReference type="PROSITE" id="PS50297">
    <property type="entry name" value="ANK_REP_REGION"/>
    <property type="match status" value="4"/>
</dbReference>
<keyword evidence="1" id="KW-0677">Repeat</keyword>
<feature type="repeat" description="ANK" evidence="3">
    <location>
        <begin position="385"/>
        <end position="421"/>
    </location>
</feature>
<evidence type="ECO:0000313" key="4">
    <source>
        <dbReference type="EMBL" id="CAD8076744.1"/>
    </source>
</evidence>
<dbReference type="InterPro" id="IPR051165">
    <property type="entry name" value="Multifunctional_ANK_Repeat"/>
</dbReference>
<evidence type="ECO:0008006" key="6">
    <source>
        <dbReference type="Google" id="ProtNLM"/>
    </source>
</evidence>
<feature type="repeat" description="ANK" evidence="3">
    <location>
        <begin position="422"/>
        <end position="454"/>
    </location>
</feature>
<dbReference type="Pfam" id="PF12796">
    <property type="entry name" value="Ank_2"/>
    <property type="match status" value="3"/>
</dbReference>
<evidence type="ECO:0000313" key="5">
    <source>
        <dbReference type="Proteomes" id="UP000692954"/>
    </source>
</evidence>
<accession>A0A8S1MPB0</accession>
<keyword evidence="2 3" id="KW-0040">ANK repeat</keyword>
<dbReference type="PANTHER" id="PTHR24123:SF141">
    <property type="entry name" value="ANKYRIN 2, ISOFORM U"/>
    <property type="match status" value="1"/>
</dbReference>
<dbReference type="Pfam" id="PF00023">
    <property type="entry name" value="Ank"/>
    <property type="match status" value="2"/>
</dbReference>
<feature type="repeat" description="ANK" evidence="3">
    <location>
        <begin position="455"/>
        <end position="482"/>
    </location>
</feature>
<dbReference type="OrthoDB" id="409391at2759"/>
<evidence type="ECO:0000256" key="2">
    <source>
        <dbReference type="ARBA" id="ARBA00023043"/>
    </source>
</evidence>
<dbReference type="AlphaFoldDB" id="A0A8S1MPB0"/>
<dbReference type="PANTHER" id="PTHR24123">
    <property type="entry name" value="ANKYRIN REPEAT-CONTAINING"/>
    <property type="match status" value="1"/>
</dbReference>
<name>A0A8S1MPB0_9CILI</name>
<keyword evidence="5" id="KW-1185">Reference proteome</keyword>
<dbReference type="Proteomes" id="UP000692954">
    <property type="component" value="Unassembled WGS sequence"/>
</dbReference>
<reference evidence="4" key="1">
    <citation type="submission" date="2021-01" db="EMBL/GenBank/DDBJ databases">
        <authorList>
            <consortium name="Genoscope - CEA"/>
            <person name="William W."/>
        </authorList>
    </citation>
    <scope>NUCLEOTIDE SEQUENCE</scope>
</reference>
<evidence type="ECO:0000256" key="1">
    <source>
        <dbReference type="ARBA" id="ARBA00022737"/>
    </source>
</evidence>
<gene>
    <name evidence="4" type="ORF">PSON_ATCC_30995.1.T0350147</name>
</gene>
<dbReference type="PROSITE" id="PS50088">
    <property type="entry name" value="ANK_REPEAT"/>
    <property type="match status" value="6"/>
</dbReference>
<organism evidence="4 5">
    <name type="scientific">Paramecium sonneborni</name>
    <dbReference type="NCBI Taxonomy" id="65129"/>
    <lineage>
        <taxon>Eukaryota</taxon>
        <taxon>Sar</taxon>
        <taxon>Alveolata</taxon>
        <taxon>Ciliophora</taxon>
        <taxon>Intramacronucleata</taxon>
        <taxon>Oligohymenophorea</taxon>
        <taxon>Peniculida</taxon>
        <taxon>Parameciidae</taxon>
        <taxon>Paramecium</taxon>
    </lineage>
</organism>
<evidence type="ECO:0000256" key="3">
    <source>
        <dbReference type="PROSITE-ProRule" id="PRU00023"/>
    </source>
</evidence>
<proteinExistence type="predicted"/>
<feature type="repeat" description="ANK" evidence="3">
    <location>
        <begin position="612"/>
        <end position="644"/>
    </location>
</feature>
<sequence>MDQDKDLLTQPLIFNIAYPKSKESDIFAFIIDGKLTLLDNWIHQFSNVEEIINQKDSEGKTPLFYAWYAILYDFIFSQYNFKNIVMYLLMLGADPFLTSKQGFNVFHICTQRGSLECLQILLQMFRHKQNKIYWEKLKIAMKMYQFKKTDSQKGQLINADKHLKQVQQRFLQFQNVVSEQYQQFLDQNLQYFSKINVTKDQFDRNPMHYGSLSKYTKCIQCIKQLAQFDFESQGWDLFYNIFMEVQLLVQSANKKIDPRQYKPYHEQICNFINQQIIEQKQKTFMNNIKKLQKEILNQQDRDGYTPMHLASFAGDFAAIQFMLQLGADPKIKCKRKIRTALEYASNDSVRKYLMNLNNAVNEGDDKSFTLLVNCGQRVNGKSSIYGITPVHKAIEQIHKSSNQTMLNKVLEMDADVNVIDTNGWTPLHHAAFYGQLQAISTLIERGAYQQISSNKGYYPIHVAALNNQALAIQLLIENGAAIQENFFDYQDNQNCTPMHLAAKKGHDSVVKVLFELGANIYTVDKRDWTPLHYAAFYQNKNVVHLLSRYDADEDRYCAMRTSKGQTADQLTTDSEVKFAFRTLWSAARDGDLDTVRKLVTLNHPINEQSYGNKFTPLILATRGNHFLIVKYLLSEKADKLLKDKYGNSAIDYAEKQDNQKIKELLQEQQ</sequence>
<feature type="repeat" description="ANK" evidence="3">
    <location>
        <begin position="493"/>
        <end position="525"/>
    </location>
</feature>
<dbReference type="EMBL" id="CAJJDN010000035">
    <property type="protein sequence ID" value="CAD8076744.1"/>
    <property type="molecule type" value="Genomic_DNA"/>
</dbReference>
<comment type="caution">
    <text evidence="4">The sequence shown here is derived from an EMBL/GenBank/DDBJ whole genome shotgun (WGS) entry which is preliminary data.</text>
</comment>